<dbReference type="GO" id="GO:0005795">
    <property type="term" value="C:Golgi stack"/>
    <property type="evidence" value="ECO:0007669"/>
    <property type="project" value="TreeGrafter"/>
</dbReference>
<feature type="region of interest" description="Disordered" evidence="4">
    <location>
        <begin position="856"/>
        <end position="881"/>
    </location>
</feature>
<evidence type="ECO:0000256" key="3">
    <source>
        <dbReference type="ARBA" id="ARBA00023054"/>
    </source>
</evidence>
<feature type="region of interest" description="Disordered" evidence="4">
    <location>
        <begin position="819"/>
        <end position="840"/>
    </location>
</feature>
<dbReference type="GO" id="GO:0006888">
    <property type="term" value="P:endoplasmic reticulum to Golgi vesicle-mediated transport"/>
    <property type="evidence" value="ECO:0007669"/>
    <property type="project" value="TreeGrafter"/>
</dbReference>
<comment type="subcellular location">
    <subcellularLocation>
        <location evidence="1">Golgi apparatus</location>
    </subcellularLocation>
</comment>
<evidence type="ECO:0000256" key="1">
    <source>
        <dbReference type="ARBA" id="ARBA00004555"/>
    </source>
</evidence>
<dbReference type="SUPFAM" id="SSF48371">
    <property type="entry name" value="ARM repeat"/>
    <property type="match status" value="1"/>
</dbReference>
<dbReference type="GO" id="GO:0005783">
    <property type="term" value="C:endoplasmic reticulum"/>
    <property type="evidence" value="ECO:0007669"/>
    <property type="project" value="TreeGrafter"/>
</dbReference>
<sequence>MRGATLPVLQEPYPLGRELRVRCRAVCSSGTRAAFLIKHRRRSSSTSSTRLSGQMDFFSQTYVALRGPTGAPQTPADTIARLSDRLSPATLLADRRAAVLALKGLARDCKQDIGDRALSGLLEVLYNDAEVDADIGKAVLETLNQLCETEDATPGSRELGFRHTDALVVSDKTTHSLFALLGDTNFYTRFATLQFLTTLLHNRRQAIQKYFLTAPAGPGSIIAVLEDKREIIRIEAITMVQGLISQSPDIQKVLAFEGAFEKLFNTVTQEGGVDGGAVAQGALTCVDGLLRFNSSNQSYFRETSLPPVLCALLQFPVSLDVQQAAPQEFALQFWDDQKTANTRLIIGIIGMLVASKGYGVQENPPFTRCLVEIALASNAPTPLKTQALRLLPANINFPLSEISLTPYVPVPETNGEEWDRLELASALDALVELAIHGEYNGLDAGKRTMESLELRTAAATVFENFVRKDDIRQAIVQAMLPAPNAEPDQHPRPTPLLHALASPPNTTSTLDPAEVTSTHLATLMFSHLLRCSPRAKASACEVMPGPLQPTTQSSSFFVPADGGPPEPAAVEPEDDDEPQTLLQILTENLSLALLSRSRANNSDREKREWDRYVVGYLSLLSQWLWEDPKSVRGFLDAGGLGVLVEPINQTSEVDSIVPGLCAFLLGVCYEYNREPGEITRATIHPIINRLSVDTLVGQMAGFREDDRFKSVAPDSIVLPYPAVPGHPSGGKHGPTEEAEIWFDWAFVDFWKSNYYTVQRGFSTEPDQLSSTSGQSAESVMLIASLRDVIRQQSNEIETLQKQLKEAAVGASKLTELQNQVTSLQSQLKTSEEKRKDVEKEQEDLLVLLDEVTNKRKKDKARLREAGQEVSEDEEDDDEEDE</sequence>
<gene>
    <name evidence="7" type="ORF">AAE3_LOCUS2784</name>
</gene>
<dbReference type="Pfam" id="PF04871">
    <property type="entry name" value="Uso1_p115_C"/>
    <property type="match status" value="1"/>
</dbReference>
<feature type="domain" description="Uso1/p115-like vesicle tethering protein C-terminal" evidence="6">
    <location>
        <begin position="784"/>
        <end position="881"/>
    </location>
</feature>
<accession>A0A8S0WLS2</accession>
<feature type="compositionally biased region" description="Polar residues" evidence="4">
    <location>
        <begin position="819"/>
        <end position="828"/>
    </location>
</feature>
<comment type="caution">
    <text evidence="7">The sequence shown here is derived from an EMBL/GenBank/DDBJ whole genome shotgun (WGS) entry which is preliminary data.</text>
</comment>
<dbReference type="Proteomes" id="UP000467700">
    <property type="component" value="Unassembled WGS sequence"/>
</dbReference>
<evidence type="ECO:0000259" key="6">
    <source>
        <dbReference type="Pfam" id="PF04871"/>
    </source>
</evidence>
<reference evidence="7 8" key="1">
    <citation type="submission" date="2020-01" db="EMBL/GenBank/DDBJ databases">
        <authorList>
            <person name="Gupta K D."/>
        </authorList>
    </citation>
    <scope>NUCLEOTIDE SEQUENCE [LARGE SCALE GENOMIC DNA]</scope>
</reference>
<evidence type="ECO:0000256" key="2">
    <source>
        <dbReference type="ARBA" id="ARBA00023034"/>
    </source>
</evidence>
<dbReference type="InterPro" id="IPR024095">
    <property type="entry name" value="Vesicle_P115"/>
</dbReference>
<keyword evidence="3" id="KW-0175">Coiled coil</keyword>
<evidence type="ECO:0000256" key="4">
    <source>
        <dbReference type="SAM" id="MobiDB-lite"/>
    </source>
</evidence>
<protein>
    <recommendedName>
        <fullName evidence="9">P115 like vesicle tethering protein</fullName>
    </recommendedName>
</protein>
<dbReference type="GO" id="GO:0006886">
    <property type="term" value="P:intracellular protein transport"/>
    <property type="evidence" value="ECO:0007669"/>
    <property type="project" value="InterPro"/>
</dbReference>
<keyword evidence="2" id="KW-0333">Golgi apparatus</keyword>
<proteinExistence type="predicted"/>
<keyword evidence="8" id="KW-1185">Reference proteome</keyword>
<feature type="region of interest" description="Disordered" evidence="4">
    <location>
        <begin position="545"/>
        <end position="575"/>
    </location>
</feature>
<dbReference type="EMBL" id="CACVBS010000029">
    <property type="protein sequence ID" value="CAA7260522.1"/>
    <property type="molecule type" value="Genomic_DNA"/>
</dbReference>
<dbReference type="PANTHER" id="PTHR10013:SF0">
    <property type="entry name" value="GENERAL VESICULAR TRANSPORT FACTOR P115"/>
    <property type="match status" value="1"/>
</dbReference>
<dbReference type="InterPro" id="IPR006955">
    <property type="entry name" value="Uso1_p115_C"/>
</dbReference>
<feature type="compositionally biased region" description="Polar residues" evidence="4">
    <location>
        <begin position="503"/>
        <end position="512"/>
    </location>
</feature>
<evidence type="ECO:0000313" key="7">
    <source>
        <dbReference type="EMBL" id="CAA7260522.1"/>
    </source>
</evidence>
<dbReference type="InterPro" id="IPR006953">
    <property type="entry name" value="Vesicle_Uso1_P115_head"/>
</dbReference>
<dbReference type="InterPro" id="IPR011989">
    <property type="entry name" value="ARM-like"/>
</dbReference>
<organism evidence="7 8">
    <name type="scientific">Cyclocybe aegerita</name>
    <name type="common">Black poplar mushroom</name>
    <name type="synonym">Agrocybe aegerita</name>
    <dbReference type="NCBI Taxonomy" id="1973307"/>
    <lineage>
        <taxon>Eukaryota</taxon>
        <taxon>Fungi</taxon>
        <taxon>Dikarya</taxon>
        <taxon>Basidiomycota</taxon>
        <taxon>Agaricomycotina</taxon>
        <taxon>Agaricomycetes</taxon>
        <taxon>Agaricomycetidae</taxon>
        <taxon>Agaricales</taxon>
        <taxon>Agaricineae</taxon>
        <taxon>Bolbitiaceae</taxon>
        <taxon>Cyclocybe</taxon>
    </lineage>
</organism>
<dbReference type="GO" id="GO:0048280">
    <property type="term" value="P:vesicle fusion with Golgi apparatus"/>
    <property type="evidence" value="ECO:0007669"/>
    <property type="project" value="InterPro"/>
</dbReference>
<dbReference type="AlphaFoldDB" id="A0A8S0WLS2"/>
<dbReference type="InterPro" id="IPR016024">
    <property type="entry name" value="ARM-type_fold"/>
</dbReference>
<evidence type="ECO:0000259" key="5">
    <source>
        <dbReference type="Pfam" id="PF04869"/>
    </source>
</evidence>
<feature type="compositionally biased region" description="Basic and acidic residues" evidence="4">
    <location>
        <begin position="829"/>
        <end position="838"/>
    </location>
</feature>
<feature type="compositionally biased region" description="Acidic residues" evidence="4">
    <location>
        <begin position="869"/>
        <end position="881"/>
    </location>
</feature>
<feature type="domain" description="Vesicle tethering protein Uso1/P115-like head" evidence="5">
    <location>
        <begin position="428"/>
        <end position="759"/>
    </location>
</feature>
<dbReference type="Gene3D" id="1.25.10.10">
    <property type="entry name" value="Leucine-rich Repeat Variant"/>
    <property type="match status" value="1"/>
</dbReference>
<name>A0A8S0WLS2_CYCAE</name>
<dbReference type="OrthoDB" id="198977at2759"/>
<dbReference type="GO" id="GO:0012507">
    <property type="term" value="C:ER to Golgi transport vesicle membrane"/>
    <property type="evidence" value="ECO:0007669"/>
    <property type="project" value="TreeGrafter"/>
</dbReference>
<evidence type="ECO:0000313" key="8">
    <source>
        <dbReference type="Proteomes" id="UP000467700"/>
    </source>
</evidence>
<feature type="region of interest" description="Disordered" evidence="4">
    <location>
        <begin position="483"/>
        <end position="512"/>
    </location>
</feature>
<evidence type="ECO:0008006" key="9">
    <source>
        <dbReference type="Google" id="ProtNLM"/>
    </source>
</evidence>
<dbReference type="GO" id="GO:0048211">
    <property type="term" value="P:Golgi vesicle docking"/>
    <property type="evidence" value="ECO:0007669"/>
    <property type="project" value="TreeGrafter"/>
</dbReference>
<dbReference type="PANTHER" id="PTHR10013">
    <property type="entry name" value="GENERAL VESICULAR TRANSPORT FACTOR P115"/>
    <property type="match status" value="1"/>
</dbReference>
<dbReference type="Pfam" id="PF04869">
    <property type="entry name" value="Uso1_p115_head"/>
    <property type="match status" value="1"/>
</dbReference>
<dbReference type="GO" id="GO:0000139">
    <property type="term" value="C:Golgi membrane"/>
    <property type="evidence" value="ECO:0007669"/>
    <property type="project" value="InterPro"/>
</dbReference>